<evidence type="ECO:0000256" key="1">
    <source>
        <dbReference type="SAM" id="MobiDB-lite"/>
    </source>
</evidence>
<organism evidence="2 3">
    <name type="scientific">Durusdinium trenchii</name>
    <dbReference type="NCBI Taxonomy" id="1381693"/>
    <lineage>
        <taxon>Eukaryota</taxon>
        <taxon>Sar</taxon>
        <taxon>Alveolata</taxon>
        <taxon>Dinophyceae</taxon>
        <taxon>Suessiales</taxon>
        <taxon>Symbiodiniaceae</taxon>
        <taxon>Durusdinium</taxon>
    </lineage>
</organism>
<evidence type="ECO:0000313" key="2">
    <source>
        <dbReference type="EMBL" id="CAK9091185.1"/>
    </source>
</evidence>
<feature type="compositionally biased region" description="Basic residues" evidence="1">
    <location>
        <begin position="68"/>
        <end position="78"/>
    </location>
</feature>
<proteinExistence type="predicted"/>
<comment type="caution">
    <text evidence="2">The sequence shown here is derived from an EMBL/GenBank/DDBJ whole genome shotgun (WGS) entry which is preliminary data.</text>
</comment>
<feature type="compositionally biased region" description="Basic and acidic residues" evidence="1">
    <location>
        <begin position="104"/>
        <end position="113"/>
    </location>
</feature>
<sequence length="713" mass="79170">MNDSQPPCLDDINGELPSKGMGAFEQSPLMQAFMRGTAAAQGQSMLTMAMVGENLDSDPRLQTPPTKLQKRQNQKRQKAKEAPVQGCDQKSEVADAGGPQKKRGAQDHQPHPLGHERADVEILSGSTSQEIAAWGQPTRLSIDPDQGAEDPKDGNLIGFVADEEGSQHKGLHYALQKLHIFGVTEPESSHPKWNAFRKSIDHSSLSLSVMKLVVCCNFDHGAWKSGDRLSSKVDAFHNFIKTKDASYFEAYTSVCQTVRHTNIHTNKQSDAMSVTLSLCQDDAGAAGDDAPRESEIKTKSEFYKVFGQAGPTKMVHQFMQDRTLQLHAIVLTEVALPLEANYYEELRQTAEGIEAQKALAAGRANFDWLQTIFDTLEVPTQKAFMSRLGLTKPLQPPLDYAFAESDLEWAKAEMDIVNLAHTFAFHLASHVCWANMTFSEALPHAAAVYLHNCPDVRKHRVGKLSQMIECLLSVEQQVIIQNKSDTTLAECLRDVGFHLHQLARYTLVLASQSGYDPNCPLMMELMELLYAGSGTTKELLESTFAFLHRKVQQHTAGKRMADETKYAYAALSPYPKAGGVGVIRPSAEDFDFVLSEHGADSRMWASKHLFQPHTTPMPDDGTKIKPSDIFESRDEWKPSGSLSHQTTVAALRYLMADRVNLWANSDNAWIGSFFKTGAVFREVSSGEYYLSLGFRKWCALGLRMHVYNVGEQA</sequence>
<dbReference type="EMBL" id="CAXAMN010024929">
    <property type="protein sequence ID" value="CAK9091185.1"/>
    <property type="molecule type" value="Genomic_DNA"/>
</dbReference>
<accession>A0ABP0QSD4</accession>
<reference evidence="2 3" key="1">
    <citation type="submission" date="2024-02" db="EMBL/GenBank/DDBJ databases">
        <authorList>
            <person name="Chen Y."/>
            <person name="Shah S."/>
            <person name="Dougan E. K."/>
            <person name="Thang M."/>
            <person name="Chan C."/>
        </authorList>
    </citation>
    <scope>NUCLEOTIDE SEQUENCE [LARGE SCALE GENOMIC DNA]</scope>
</reference>
<protein>
    <submittedName>
        <fullName evidence="2">Uncharacterized protein</fullName>
    </submittedName>
</protein>
<feature type="region of interest" description="Disordered" evidence="1">
    <location>
        <begin position="50"/>
        <end position="113"/>
    </location>
</feature>
<gene>
    <name evidence="2" type="ORF">CCMP2556_LOCUS43760</name>
</gene>
<keyword evidence="3" id="KW-1185">Reference proteome</keyword>
<name>A0ABP0QSD4_9DINO</name>
<dbReference type="Proteomes" id="UP001642484">
    <property type="component" value="Unassembled WGS sequence"/>
</dbReference>
<evidence type="ECO:0000313" key="3">
    <source>
        <dbReference type="Proteomes" id="UP001642484"/>
    </source>
</evidence>
<feature type="region of interest" description="Disordered" evidence="1">
    <location>
        <begin position="1"/>
        <end position="23"/>
    </location>
</feature>